<accession>A0A3L6TQZ8</accession>
<reference evidence="3" key="1">
    <citation type="journal article" date="2019" name="Nat. Commun.">
        <title>The genome of broomcorn millet.</title>
        <authorList>
            <person name="Zou C."/>
            <person name="Miki D."/>
            <person name="Li D."/>
            <person name="Tang Q."/>
            <person name="Xiao L."/>
            <person name="Rajput S."/>
            <person name="Deng P."/>
            <person name="Jia W."/>
            <person name="Huang R."/>
            <person name="Zhang M."/>
            <person name="Sun Y."/>
            <person name="Hu J."/>
            <person name="Fu X."/>
            <person name="Schnable P.S."/>
            <person name="Li F."/>
            <person name="Zhang H."/>
            <person name="Feng B."/>
            <person name="Zhu X."/>
            <person name="Liu R."/>
            <person name="Schnable J.C."/>
            <person name="Zhu J.-K."/>
            <person name="Zhang H."/>
        </authorList>
    </citation>
    <scope>NUCLEOTIDE SEQUENCE [LARGE SCALE GENOMIC DNA]</scope>
</reference>
<comment type="caution">
    <text evidence="2">The sequence shown here is derived from an EMBL/GenBank/DDBJ whole genome shotgun (WGS) entry which is preliminary data.</text>
</comment>
<organism evidence="2 3">
    <name type="scientific">Panicum miliaceum</name>
    <name type="common">Proso millet</name>
    <name type="synonym">Broomcorn millet</name>
    <dbReference type="NCBI Taxonomy" id="4540"/>
    <lineage>
        <taxon>Eukaryota</taxon>
        <taxon>Viridiplantae</taxon>
        <taxon>Streptophyta</taxon>
        <taxon>Embryophyta</taxon>
        <taxon>Tracheophyta</taxon>
        <taxon>Spermatophyta</taxon>
        <taxon>Magnoliopsida</taxon>
        <taxon>Liliopsida</taxon>
        <taxon>Poales</taxon>
        <taxon>Poaceae</taxon>
        <taxon>PACMAD clade</taxon>
        <taxon>Panicoideae</taxon>
        <taxon>Panicodae</taxon>
        <taxon>Paniceae</taxon>
        <taxon>Panicinae</taxon>
        <taxon>Panicum</taxon>
        <taxon>Panicum sect. Panicum</taxon>
    </lineage>
</organism>
<protein>
    <recommendedName>
        <fullName evidence="1">F-box domain-containing protein</fullName>
    </recommendedName>
</protein>
<name>A0A3L6TQZ8_PANMI</name>
<dbReference type="OrthoDB" id="694746at2759"/>
<dbReference type="STRING" id="4540.A0A3L6TQZ8"/>
<keyword evidence="3" id="KW-1185">Reference proteome</keyword>
<dbReference type="SUPFAM" id="SSF81383">
    <property type="entry name" value="F-box domain"/>
    <property type="match status" value="1"/>
</dbReference>
<dbReference type="InterPro" id="IPR001810">
    <property type="entry name" value="F-box_dom"/>
</dbReference>
<dbReference type="Proteomes" id="UP000275267">
    <property type="component" value="Unassembled WGS sequence"/>
</dbReference>
<dbReference type="Pfam" id="PF00646">
    <property type="entry name" value="F-box"/>
    <property type="match status" value="1"/>
</dbReference>
<evidence type="ECO:0000259" key="1">
    <source>
        <dbReference type="Pfam" id="PF00646"/>
    </source>
</evidence>
<evidence type="ECO:0000313" key="2">
    <source>
        <dbReference type="EMBL" id="RLN42707.1"/>
    </source>
</evidence>
<dbReference type="InterPro" id="IPR036047">
    <property type="entry name" value="F-box-like_dom_sf"/>
</dbReference>
<dbReference type="AlphaFoldDB" id="A0A3L6TQZ8"/>
<feature type="domain" description="F-box" evidence="1">
    <location>
        <begin position="8"/>
        <end position="37"/>
    </location>
</feature>
<sequence length="401" mass="46056">MEKSPRLLPDDVLADVLARLAPRALAVSRAVCREWRLRADLLPISLGGIFIRTNEPETPAFFVRPSMAHRIAGDLDYYLETDPCQRYCYTPDIVDCCNGLVLLEDHVVNPATRQWVCLPPYPALPEHKGTQGSRGQYYRFLAFDPTSSPHYEMLAMKGPPYCKDKLPEGLAWPPSVSMLLIYSSSTGRWEKRPFVRKGPAITLINNLWPASDLGDTDAVYWHGALYVYWSEFSMRIALSDDTYQVISLPSSINTSEYYHPHLGKSKIGVHFVVVDDQHRLQVWFLDETGGKTEWVLKHGANLQALKLPTDTDRPWILQDGNYDQGSNREPVLEKELDWESDDDDNAVDVEERDKKHPFSWIEVLGFHPYREIIFLLFCSSRVVAYYFNSSKVQDLRIKHNY</sequence>
<gene>
    <name evidence="2" type="ORF">C2845_PM01G32150</name>
</gene>
<proteinExistence type="predicted"/>
<dbReference type="EMBL" id="PQIB02000001">
    <property type="protein sequence ID" value="RLN42707.1"/>
    <property type="molecule type" value="Genomic_DNA"/>
</dbReference>
<dbReference type="PANTHER" id="PTHR34591">
    <property type="entry name" value="OS03G0653100 PROTEIN-RELATED"/>
    <property type="match status" value="1"/>
</dbReference>
<dbReference type="PANTHER" id="PTHR34591:SF58">
    <property type="entry name" value="F-BOX DOMAIN-CONTAINING PROTEIN"/>
    <property type="match status" value="1"/>
</dbReference>
<evidence type="ECO:0000313" key="3">
    <source>
        <dbReference type="Proteomes" id="UP000275267"/>
    </source>
</evidence>